<comment type="caution">
    <text evidence="1">The sequence shown here is derived from an EMBL/GenBank/DDBJ whole genome shotgun (WGS) entry which is preliminary data.</text>
</comment>
<sequence length="385" mass="41128">MAAIHVYYVMALLAQGVPSLCRHAAHGHLGGKDANTVPPGMVLDRIYRDTDQQNASHMSANAQAKDAVGDWVCTELVAVAGSQNAYTDFWSAQCQNIPENSDHMKVVMGITVDYFKPVQGASMCDMLTSPHSGSYPNPMFEWSNDQSSWTSPPNAGWNILGGSPKAWPSQNVPGDNRMYLSHWGGDAVPGGCCSSTYGSAASWGQSFTMSSCASTAPASATGDPHLQNLYGERFDLMQPGSVVLIQIPRGQPINDTLLTIEADARRLGAGCTDMYFQTLSVTGKWVGSVLRFDSQRDPEQKPKWVKFGPVELKVTHGRADTNFKYLNFYVKHLGHAGADVGGLLGMDDHTDAATPGQGCVKLLSLSKTKGAAVSSGASMATATSE</sequence>
<proteinExistence type="predicted"/>
<protein>
    <submittedName>
        <fullName evidence="1">Uncharacterized protein</fullName>
    </submittedName>
</protein>
<dbReference type="EMBL" id="CAUYUJ010001197">
    <property type="protein sequence ID" value="CAK0794728.1"/>
    <property type="molecule type" value="Genomic_DNA"/>
</dbReference>
<dbReference type="Proteomes" id="UP001189429">
    <property type="component" value="Unassembled WGS sequence"/>
</dbReference>
<keyword evidence="2" id="KW-1185">Reference proteome</keyword>
<organism evidence="1 2">
    <name type="scientific">Prorocentrum cordatum</name>
    <dbReference type="NCBI Taxonomy" id="2364126"/>
    <lineage>
        <taxon>Eukaryota</taxon>
        <taxon>Sar</taxon>
        <taxon>Alveolata</taxon>
        <taxon>Dinophyceae</taxon>
        <taxon>Prorocentrales</taxon>
        <taxon>Prorocentraceae</taxon>
        <taxon>Prorocentrum</taxon>
    </lineage>
</organism>
<name>A0ABN9PPA6_9DINO</name>
<reference evidence="1" key="1">
    <citation type="submission" date="2023-10" db="EMBL/GenBank/DDBJ databases">
        <authorList>
            <person name="Chen Y."/>
            <person name="Shah S."/>
            <person name="Dougan E. K."/>
            <person name="Thang M."/>
            <person name="Chan C."/>
        </authorList>
    </citation>
    <scope>NUCLEOTIDE SEQUENCE [LARGE SCALE GENOMIC DNA]</scope>
</reference>
<evidence type="ECO:0000313" key="2">
    <source>
        <dbReference type="Proteomes" id="UP001189429"/>
    </source>
</evidence>
<evidence type="ECO:0000313" key="1">
    <source>
        <dbReference type="EMBL" id="CAK0794728.1"/>
    </source>
</evidence>
<accession>A0ABN9PPA6</accession>
<gene>
    <name evidence="1" type="ORF">PCOR1329_LOCUS4617</name>
</gene>